<reference evidence="2 3" key="1">
    <citation type="journal article" name="Sci. Rep.">
        <title>Genome-scale phylogenetic analyses confirm Olpidium as the closest living zoosporic fungus to the non-flagellated, terrestrial fungi.</title>
        <authorList>
            <person name="Chang Y."/>
            <person name="Rochon D."/>
            <person name="Sekimoto S."/>
            <person name="Wang Y."/>
            <person name="Chovatia M."/>
            <person name="Sandor L."/>
            <person name="Salamov A."/>
            <person name="Grigoriev I.V."/>
            <person name="Stajich J.E."/>
            <person name="Spatafora J.W."/>
        </authorList>
    </citation>
    <scope>NUCLEOTIDE SEQUENCE [LARGE SCALE GENOMIC DNA]</scope>
    <source>
        <strain evidence="2">S191</strain>
    </source>
</reference>
<comment type="caution">
    <text evidence="2">The sequence shown here is derived from an EMBL/GenBank/DDBJ whole genome shotgun (WGS) entry which is preliminary data.</text>
</comment>
<dbReference type="Proteomes" id="UP000673691">
    <property type="component" value="Unassembled WGS sequence"/>
</dbReference>
<proteinExistence type="predicted"/>
<feature type="compositionally biased region" description="Pro residues" evidence="1">
    <location>
        <begin position="130"/>
        <end position="140"/>
    </location>
</feature>
<dbReference type="EMBL" id="JAEFCI010001491">
    <property type="protein sequence ID" value="KAG5462874.1"/>
    <property type="molecule type" value="Genomic_DNA"/>
</dbReference>
<evidence type="ECO:0000313" key="3">
    <source>
        <dbReference type="Proteomes" id="UP000673691"/>
    </source>
</evidence>
<feature type="region of interest" description="Disordered" evidence="1">
    <location>
        <begin position="12"/>
        <end position="31"/>
    </location>
</feature>
<gene>
    <name evidence="2" type="ORF">BJ554DRAFT_3127</name>
</gene>
<feature type="region of interest" description="Disordered" evidence="1">
    <location>
        <begin position="64"/>
        <end position="223"/>
    </location>
</feature>
<feature type="region of interest" description="Disordered" evidence="1">
    <location>
        <begin position="365"/>
        <end position="436"/>
    </location>
</feature>
<feature type="compositionally biased region" description="Low complexity" evidence="1">
    <location>
        <begin position="405"/>
        <end position="421"/>
    </location>
</feature>
<organism evidence="2 3">
    <name type="scientific">Olpidium bornovanus</name>
    <dbReference type="NCBI Taxonomy" id="278681"/>
    <lineage>
        <taxon>Eukaryota</taxon>
        <taxon>Fungi</taxon>
        <taxon>Fungi incertae sedis</taxon>
        <taxon>Olpidiomycota</taxon>
        <taxon>Olpidiomycotina</taxon>
        <taxon>Olpidiomycetes</taxon>
        <taxon>Olpidiales</taxon>
        <taxon>Olpidiaceae</taxon>
        <taxon>Olpidium</taxon>
    </lineage>
</organism>
<accession>A0A8H8A0Q9</accession>
<protein>
    <submittedName>
        <fullName evidence="2">Uncharacterized protein</fullName>
    </submittedName>
</protein>
<feature type="compositionally biased region" description="Basic and acidic residues" evidence="1">
    <location>
        <begin position="143"/>
        <end position="153"/>
    </location>
</feature>
<evidence type="ECO:0000313" key="2">
    <source>
        <dbReference type="EMBL" id="KAG5462874.1"/>
    </source>
</evidence>
<name>A0A8H8A0Q9_9FUNG</name>
<evidence type="ECO:0000256" key="1">
    <source>
        <dbReference type="SAM" id="MobiDB-lite"/>
    </source>
</evidence>
<sequence>MMAVSELGIATDAEPVEVAAQKPKAADTRPAAAAAVPAQQISAIKFGDTTRPASYLSTVAADFPDTAADRESRRAAAAAASGDARRNKQVRSKSGVGLGCGESGPASWESTSKRDYYAPQPPDAGERPGEPPTLQPPPPGAEKGARSRPDPWKKRAGSTWEDRYRNTASDLPIDRLHFPPCAKKTTTAEDYEDPKKLAAAGEQAAVADNLGPSSSAGPPKRSERLARLHLFSLDPASTIPLAPSNIPLGDREKEPIGESVAKLSFSRGAVTGGRREGPEAIAHYGRPKGASDEVMFGADSRGECAREGLVTEAAATYVALDIPPDVMIPGRQADPVGKPDALRSISHIRLGDPNEHDLDTVTRHDFTLGSRRPFGPHPRPRRNPLVGVDPASLGARGALQNTHRSTAAAAAAERPQSSSSAGSREPAARTGRESAGARAAAAAAAAAAAPTLGERLAQEAQRGMSHARMQASSVPFGDRKFDSYETTTSSYHRADFRTLAPPRADPAWRTRSHFTLGLRPEEEDRVAGWGEAGQRLARESPRAGGPVAAELSATAFPAAAHYTTTSSRTYRPHKPPPFVHRHDQHPTAQLLADANIEHDPISKAADLQRRSTTVTRACFAPPGPGAGPAAMAPHISTRSKDLITGSLRVPPWMGFPAREGFRGDRWGLKFEADAAGGTAKAAVGIDRALGDSVVFGDPDKERNHLTTYMKSYEPVAVASQS</sequence>
<dbReference type="AlphaFoldDB" id="A0A8H8A0Q9"/>
<keyword evidence="3" id="KW-1185">Reference proteome</keyword>